<evidence type="ECO:0000256" key="2">
    <source>
        <dbReference type="ARBA" id="ARBA00022475"/>
    </source>
</evidence>
<keyword evidence="3 6" id="KW-0812">Transmembrane</keyword>
<sequence>MRFLVYTRKTLLETARDWKLLVFTLLFAPCFVFILYGAYGGGNPAFNIAVYNLDRQAGGSHGAGIVQALKEAAYSNGDPQFRIVLHESGSEADSLSLDSSIKKLEKRKLDAVLVLTGDTSKVIQTAAVCERAGVLQAPYHIYGDPLNGRYALAAIYAAAEVDRYVQKMTPIRLPLTLDEQFVGSGVSLSDFDQLMPGLLVLSLLNVLFTAGASFIKEIEKGTMLRLNLSLLRPREMIGGISLIQLLLGLASFALTLSAARICGFEWRGSVVAVLLVAAVSLLAVLGLALISVSFMSSVFDVMTVGMVPYFLVMFFAGLFFPLTAIELFSIGDSAFRLNDILPLSLSVSALNQALFFERGVYEIHMELLGNLIVACLYFGAGLWLFRRRHMTSR</sequence>
<dbReference type="PANTHER" id="PTHR30294:SF38">
    <property type="entry name" value="TRANSPORT PERMEASE PROTEIN"/>
    <property type="match status" value="1"/>
</dbReference>
<proteinExistence type="predicted"/>
<feature type="transmembrane region" description="Helical" evidence="6">
    <location>
        <begin position="306"/>
        <end position="328"/>
    </location>
</feature>
<feature type="transmembrane region" description="Helical" evidence="6">
    <location>
        <begin position="20"/>
        <end position="39"/>
    </location>
</feature>
<evidence type="ECO:0000256" key="4">
    <source>
        <dbReference type="ARBA" id="ARBA00022989"/>
    </source>
</evidence>
<evidence type="ECO:0000313" key="8">
    <source>
        <dbReference type="EMBL" id="OBR62277.1"/>
    </source>
</evidence>
<reference evidence="8 9" key="1">
    <citation type="submission" date="2016-05" db="EMBL/GenBank/DDBJ databases">
        <title>Paenibacillus oryzae. sp. nov., isolated from the rice root.</title>
        <authorList>
            <person name="Zhang J."/>
            <person name="Zhang X."/>
        </authorList>
    </citation>
    <scope>NUCLEOTIDE SEQUENCE [LARGE SCALE GENOMIC DNA]</scope>
    <source>
        <strain evidence="8 9">1DrF-4</strain>
    </source>
</reference>
<dbReference type="OrthoDB" id="1864035at2"/>
<dbReference type="RefSeq" id="WP_068687136.1">
    <property type="nucleotide sequence ID" value="NZ_LYPA01000080.1"/>
</dbReference>
<feature type="transmembrane region" description="Helical" evidence="6">
    <location>
        <begin position="236"/>
        <end position="258"/>
    </location>
</feature>
<comment type="subcellular location">
    <subcellularLocation>
        <location evidence="1">Cell membrane</location>
        <topology evidence="1">Multi-pass membrane protein</topology>
    </subcellularLocation>
</comment>
<feature type="transmembrane region" description="Helical" evidence="6">
    <location>
        <begin position="197"/>
        <end position="216"/>
    </location>
</feature>
<dbReference type="Pfam" id="PF12698">
    <property type="entry name" value="ABC2_membrane_3"/>
    <property type="match status" value="1"/>
</dbReference>
<keyword evidence="2" id="KW-1003">Cell membrane</keyword>
<dbReference type="InterPro" id="IPR013525">
    <property type="entry name" value="ABC2_TM"/>
</dbReference>
<feature type="domain" description="ABC-2 type transporter transmembrane" evidence="7">
    <location>
        <begin position="20"/>
        <end position="382"/>
    </location>
</feature>
<gene>
    <name evidence="8" type="ORF">A7K91_01235</name>
</gene>
<dbReference type="AlphaFoldDB" id="A0A1A5Y9L6"/>
<keyword evidence="5 6" id="KW-0472">Membrane</keyword>
<evidence type="ECO:0000313" key="9">
    <source>
        <dbReference type="Proteomes" id="UP000092024"/>
    </source>
</evidence>
<keyword evidence="9" id="KW-1185">Reference proteome</keyword>
<feature type="transmembrane region" description="Helical" evidence="6">
    <location>
        <begin position="270"/>
        <end position="294"/>
    </location>
</feature>
<feature type="transmembrane region" description="Helical" evidence="6">
    <location>
        <begin position="367"/>
        <end position="385"/>
    </location>
</feature>
<evidence type="ECO:0000256" key="5">
    <source>
        <dbReference type="ARBA" id="ARBA00023136"/>
    </source>
</evidence>
<evidence type="ECO:0000256" key="1">
    <source>
        <dbReference type="ARBA" id="ARBA00004651"/>
    </source>
</evidence>
<name>A0A1A5Y9L6_9BACL</name>
<protein>
    <recommendedName>
        <fullName evidence="7">ABC-2 type transporter transmembrane domain-containing protein</fullName>
    </recommendedName>
</protein>
<evidence type="ECO:0000259" key="7">
    <source>
        <dbReference type="Pfam" id="PF12698"/>
    </source>
</evidence>
<evidence type="ECO:0000256" key="3">
    <source>
        <dbReference type="ARBA" id="ARBA00022692"/>
    </source>
</evidence>
<dbReference type="InterPro" id="IPR051449">
    <property type="entry name" value="ABC-2_transporter_component"/>
</dbReference>
<evidence type="ECO:0000256" key="6">
    <source>
        <dbReference type="SAM" id="Phobius"/>
    </source>
</evidence>
<dbReference type="Proteomes" id="UP000092024">
    <property type="component" value="Unassembled WGS sequence"/>
</dbReference>
<keyword evidence="4 6" id="KW-1133">Transmembrane helix</keyword>
<comment type="caution">
    <text evidence="8">The sequence shown here is derived from an EMBL/GenBank/DDBJ whole genome shotgun (WGS) entry which is preliminary data.</text>
</comment>
<dbReference type="GO" id="GO:0140359">
    <property type="term" value="F:ABC-type transporter activity"/>
    <property type="evidence" value="ECO:0007669"/>
    <property type="project" value="InterPro"/>
</dbReference>
<dbReference type="GO" id="GO:0005886">
    <property type="term" value="C:plasma membrane"/>
    <property type="evidence" value="ECO:0007669"/>
    <property type="project" value="UniProtKB-SubCell"/>
</dbReference>
<organism evidence="8 9">
    <name type="scientific">Paenibacillus oryzae</name>
    <dbReference type="NCBI Taxonomy" id="1844972"/>
    <lineage>
        <taxon>Bacteria</taxon>
        <taxon>Bacillati</taxon>
        <taxon>Bacillota</taxon>
        <taxon>Bacilli</taxon>
        <taxon>Bacillales</taxon>
        <taxon>Paenibacillaceae</taxon>
        <taxon>Paenibacillus</taxon>
    </lineage>
</organism>
<dbReference type="EMBL" id="LYPA01000080">
    <property type="protein sequence ID" value="OBR62277.1"/>
    <property type="molecule type" value="Genomic_DNA"/>
</dbReference>
<accession>A0A1A5Y9L6</accession>
<dbReference type="STRING" id="1844972.A7K91_01235"/>
<dbReference type="PANTHER" id="PTHR30294">
    <property type="entry name" value="MEMBRANE COMPONENT OF ABC TRANSPORTER YHHJ-RELATED"/>
    <property type="match status" value="1"/>
</dbReference>